<organism evidence="1 2">
    <name type="scientific">Glomus cerebriforme</name>
    <dbReference type="NCBI Taxonomy" id="658196"/>
    <lineage>
        <taxon>Eukaryota</taxon>
        <taxon>Fungi</taxon>
        <taxon>Fungi incertae sedis</taxon>
        <taxon>Mucoromycota</taxon>
        <taxon>Glomeromycotina</taxon>
        <taxon>Glomeromycetes</taxon>
        <taxon>Glomerales</taxon>
        <taxon>Glomeraceae</taxon>
        <taxon>Glomus</taxon>
    </lineage>
</organism>
<sequence length="159" mass="18631">MESTNKIIKDRLNKSLCLTDVIEKIQRIFNQQSKKAILTKCKNKISTREILLIMEKYFLELNKFYNSYQQEIVKENNYNQLQSLFSSLIKNIPHINHIYIPVFDLSIEELNELFSSAPEDKWDKKEIVRNEHFSSTPEGINTSARLLENELFSSALGSK</sequence>
<gene>
    <name evidence="1" type="ORF">C1645_837102</name>
</gene>
<dbReference type="Proteomes" id="UP000265703">
    <property type="component" value="Unassembled WGS sequence"/>
</dbReference>
<evidence type="ECO:0000313" key="1">
    <source>
        <dbReference type="EMBL" id="RIA81384.1"/>
    </source>
</evidence>
<dbReference type="OrthoDB" id="2406606at2759"/>
<proteinExistence type="predicted"/>
<dbReference type="AlphaFoldDB" id="A0A397SG17"/>
<dbReference type="EMBL" id="QKYT01000806">
    <property type="protein sequence ID" value="RIA81384.1"/>
    <property type="molecule type" value="Genomic_DNA"/>
</dbReference>
<protein>
    <submittedName>
        <fullName evidence="1">Uncharacterized protein</fullName>
    </submittedName>
</protein>
<comment type="caution">
    <text evidence="1">The sequence shown here is derived from an EMBL/GenBank/DDBJ whole genome shotgun (WGS) entry which is preliminary data.</text>
</comment>
<accession>A0A397SG17</accession>
<name>A0A397SG17_9GLOM</name>
<evidence type="ECO:0000313" key="2">
    <source>
        <dbReference type="Proteomes" id="UP000265703"/>
    </source>
</evidence>
<reference evidence="1 2" key="1">
    <citation type="submission" date="2018-06" db="EMBL/GenBank/DDBJ databases">
        <title>Comparative genomics reveals the genomic features of Rhizophagus irregularis, R. cerebriforme, R. diaphanum and Gigaspora rosea, and their symbiotic lifestyle signature.</title>
        <authorList>
            <person name="Morin E."/>
            <person name="San Clemente H."/>
            <person name="Chen E.C.H."/>
            <person name="De La Providencia I."/>
            <person name="Hainaut M."/>
            <person name="Kuo A."/>
            <person name="Kohler A."/>
            <person name="Murat C."/>
            <person name="Tang N."/>
            <person name="Roy S."/>
            <person name="Loubradou J."/>
            <person name="Henrissat B."/>
            <person name="Grigoriev I.V."/>
            <person name="Corradi N."/>
            <person name="Roux C."/>
            <person name="Martin F.M."/>
        </authorList>
    </citation>
    <scope>NUCLEOTIDE SEQUENCE [LARGE SCALE GENOMIC DNA]</scope>
    <source>
        <strain evidence="1 2">DAOM 227022</strain>
    </source>
</reference>
<keyword evidence="2" id="KW-1185">Reference proteome</keyword>